<feature type="domain" description="CinA C-terminal" evidence="1">
    <location>
        <begin position="6"/>
        <end position="156"/>
    </location>
</feature>
<accession>A0A1W6YYI9</accession>
<dbReference type="EMBL" id="CP021109">
    <property type="protein sequence ID" value="ARP86014.1"/>
    <property type="molecule type" value="Genomic_DNA"/>
</dbReference>
<dbReference type="SUPFAM" id="SSF142433">
    <property type="entry name" value="CinA-like"/>
    <property type="match status" value="1"/>
</dbReference>
<gene>
    <name evidence="2" type="ORF">CAL13_07195</name>
</gene>
<keyword evidence="3" id="KW-1185">Reference proteome</keyword>
<dbReference type="OrthoDB" id="9801454at2"/>
<dbReference type="Gene3D" id="3.90.950.20">
    <property type="entry name" value="CinA-like"/>
    <property type="match status" value="1"/>
</dbReference>
<dbReference type="NCBIfam" id="TIGR00199">
    <property type="entry name" value="PncC_domain"/>
    <property type="match status" value="1"/>
</dbReference>
<dbReference type="RefSeq" id="WP_086056800.1">
    <property type="nucleotide sequence ID" value="NZ_CP021109.1"/>
</dbReference>
<evidence type="ECO:0000259" key="1">
    <source>
        <dbReference type="Pfam" id="PF02464"/>
    </source>
</evidence>
<reference evidence="2 3" key="1">
    <citation type="submission" date="2017-05" db="EMBL/GenBank/DDBJ databases">
        <title>Complete and WGS of Bordetella genogroups.</title>
        <authorList>
            <person name="Spilker T."/>
            <person name="LiPuma J."/>
        </authorList>
    </citation>
    <scope>NUCLEOTIDE SEQUENCE [LARGE SCALE GENOMIC DNA]</scope>
    <source>
        <strain evidence="2 3">AU17164</strain>
    </source>
</reference>
<dbReference type="Pfam" id="PF02464">
    <property type="entry name" value="CinA"/>
    <property type="match status" value="1"/>
</dbReference>
<sequence length="168" mass="17955">MNTIDRVAVFMRENGLTLVTAESCTAGMIASMLADVPGAGALLDCAFVVYSPDAKRRCVGVSQRTLDTHNLTSEAVAREMALGAAQRSPANVAIANTGLADGTDDEIPAGTQCFAWVFKLSAADATPAVYTETRRFDGGRHGIRKAAAAYALERMITLHQEWRRHGGR</sequence>
<organism evidence="2 3">
    <name type="scientific">Bordetella genomosp. 9</name>
    <dbReference type="NCBI Taxonomy" id="1416803"/>
    <lineage>
        <taxon>Bacteria</taxon>
        <taxon>Pseudomonadati</taxon>
        <taxon>Pseudomonadota</taxon>
        <taxon>Betaproteobacteria</taxon>
        <taxon>Burkholderiales</taxon>
        <taxon>Alcaligenaceae</taxon>
        <taxon>Bordetella</taxon>
    </lineage>
</organism>
<dbReference type="AlphaFoldDB" id="A0A1W6YYI9"/>
<name>A0A1W6YYI9_9BORD</name>
<proteinExistence type="predicted"/>
<protein>
    <submittedName>
        <fullName evidence="2">Ompetence-damaged protein</fullName>
    </submittedName>
</protein>
<dbReference type="InterPro" id="IPR036653">
    <property type="entry name" value="CinA-like_C"/>
</dbReference>
<evidence type="ECO:0000313" key="2">
    <source>
        <dbReference type="EMBL" id="ARP86014.1"/>
    </source>
</evidence>
<dbReference type="InterPro" id="IPR008136">
    <property type="entry name" value="CinA_C"/>
</dbReference>
<dbReference type="Proteomes" id="UP000194139">
    <property type="component" value="Chromosome"/>
</dbReference>
<evidence type="ECO:0000313" key="3">
    <source>
        <dbReference type="Proteomes" id="UP000194139"/>
    </source>
</evidence>